<gene>
    <name evidence="1" type="ORF">DILT_LOCUS16658</name>
</gene>
<dbReference type="EMBL" id="UYRU01086333">
    <property type="protein sequence ID" value="VDN35015.1"/>
    <property type="molecule type" value="Genomic_DNA"/>
</dbReference>
<evidence type="ECO:0000313" key="2">
    <source>
        <dbReference type="Proteomes" id="UP000281553"/>
    </source>
</evidence>
<reference evidence="1 2" key="1">
    <citation type="submission" date="2018-11" db="EMBL/GenBank/DDBJ databases">
        <authorList>
            <consortium name="Pathogen Informatics"/>
        </authorList>
    </citation>
    <scope>NUCLEOTIDE SEQUENCE [LARGE SCALE GENOMIC DNA]</scope>
</reference>
<name>A0A3P7MYM4_DIBLA</name>
<sequence length="233" mass="25353">MVQEGLVLCLVFGGRLPPSDKRGLTGNAHPRHLPFSLSHLGQFNWESALSLLRQWSSERSDGGGRWCLWLLATQLAQLMRQVFTLAPPNPSMCDTMVRICKSLLSEANYPLGYVSRPLFTEFHVAFVEFCQTVDSPAIDGGSGCSVGLRNLIGPIGGQGGCTLGTHLLTSGSQVRFNSVEYFPVLVCQNSDVPVKSSIRTLHATKSVYALRKHSLPDCLKISSSCGSLYNDHG</sequence>
<protein>
    <submittedName>
        <fullName evidence="1">Uncharacterized protein</fullName>
    </submittedName>
</protein>
<organism evidence="1 2">
    <name type="scientific">Dibothriocephalus latus</name>
    <name type="common">Fish tapeworm</name>
    <name type="synonym">Diphyllobothrium latum</name>
    <dbReference type="NCBI Taxonomy" id="60516"/>
    <lineage>
        <taxon>Eukaryota</taxon>
        <taxon>Metazoa</taxon>
        <taxon>Spiralia</taxon>
        <taxon>Lophotrochozoa</taxon>
        <taxon>Platyhelminthes</taxon>
        <taxon>Cestoda</taxon>
        <taxon>Eucestoda</taxon>
        <taxon>Diphyllobothriidea</taxon>
        <taxon>Diphyllobothriidae</taxon>
        <taxon>Dibothriocephalus</taxon>
    </lineage>
</organism>
<keyword evidence="2" id="KW-1185">Reference proteome</keyword>
<evidence type="ECO:0000313" key="1">
    <source>
        <dbReference type="EMBL" id="VDN35015.1"/>
    </source>
</evidence>
<dbReference type="AlphaFoldDB" id="A0A3P7MYM4"/>
<dbReference type="Proteomes" id="UP000281553">
    <property type="component" value="Unassembled WGS sequence"/>
</dbReference>
<proteinExistence type="predicted"/>
<accession>A0A3P7MYM4</accession>